<keyword evidence="5" id="KW-0067">ATP-binding</keyword>
<comment type="caution">
    <text evidence="7">The sequence shown here is derived from an EMBL/GenBank/DDBJ whole genome shotgun (WGS) entry which is preliminary data.</text>
</comment>
<evidence type="ECO:0000256" key="5">
    <source>
        <dbReference type="ARBA" id="ARBA00022840"/>
    </source>
</evidence>
<keyword evidence="3" id="KW-0547">Nucleotide-binding</keyword>
<reference evidence="7 8" key="1">
    <citation type="journal article" date="2023" name="Plants (Basel)">
        <title>Bridging the Gap: Combining Genomics and Transcriptomics Approaches to Understand Stylosanthes scabra, an Orphan Legume from the Brazilian Caatinga.</title>
        <authorList>
            <person name="Ferreira-Neto J.R.C."/>
            <person name="da Silva M.D."/>
            <person name="Binneck E."/>
            <person name="de Melo N.F."/>
            <person name="da Silva R.H."/>
            <person name="de Melo A.L.T.M."/>
            <person name="Pandolfi V."/>
            <person name="Bustamante F.O."/>
            <person name="Brasileiro-Vidal A.C."/>
            <person name="Benko-Iseppon A.M."/>
        </authorList>
    </citation>
    <scope>NUCLEOTIDE SEQUENCE [LARGE SCALE GENOMIC DNA]</scope>
    <source>
        <tissue evidence="7">Leaves</tissue>
    </source>
</reference>
<dbReference type="Gene3D" id="3.30.200.20">
    <property type="entry name" value="Phosphorylase Kinase, domain 1"/>
    <property type="match status" value="1"/>
</dbReference>
<dbReference type="SUPFAM" id="SSF56112">
    <property type="entry name" value="Protein kinase-like (PK-like)"/>
    <property type="match status" value="1"/>
</dbReference>
<evidence type="ECO:0000256" key="1">
    <source>
        <dbReference type="ARBA" id="ARBA00022527"/>
    </source>
</evidence>
<keyword evidence="2" id="KW-0808">Transferase</keyword>
<name>A0ABU6YAB1_9FABA</name>
<proteinExistence type="predicted"/>
<dbReference type="InterPro" id="IPR011009">
    <property type="entry name" value="Kinase-like_dom_sf"/>
</dbReference>
<evidence type="ECO:0000313" key="8">
    <source>
        <dbReference type="Proteomes" id="UP001341840"/>
    </source>
</evidence>
<dbReference type="Proteomes" id="UP001341840">
    <property type="component" value="Unassembled WGS sequence"/>
</dbReference>
<keyword evidence="8" id="KW-1185">Reference proteome</keyword>
<gene>
    <name evidence="7" type="ORF">PIB30_030636</name>
</gene>
<keyword evidence="4" id="KW-0418">Kinase</keyword>
<keyword evidence="1" id="KW-0723">Serine/threonine-protein kinase</keyword>
<dbReference type="PROSITE" id="PS50011">
    <property type="entry name" value="PROTEIN_KINASE_DOM"/>
    <property type="match status" value="1"/>
</dbReference>
<evidence type="ECO:0000313" key="7">
    <source>
        <dbReference type="EMBL" id="MED6206866.1"/>
    </source>
</evidence>
<feature type="domain" description="Protein kinase" evidence="6">
    <location>
        <begin position="113"/>
        <end position="194"/>
    </location>
</feature>
<dbReference type="EMBL" id="JASCZI010241784">
    <property type="protein sequence ID" value="MED6206866.1"/>
    <property type="molecule type" value="Genomic_DNA"/>
</dbReference>
<organism evidence="7 8">
    <name type="scientific">Stylosanthes scabra</name>
    <dbReference type="NCBI Taxonomy" id="79078"/>
    <lineage>
        <taxon>Eukaryota</taxon>
        <taxon>Viridiplantae</taxon>
        <taxon>Streptophyta</taxon>
        <taxon>Embryophyta</taxon>
        <taxon>Tracheophyta</taxon>
        <taxon>Spermatophyta</taxon>
        <taxon>Magnoliopsida</taxon>
        <taxon>eudicotyledons</taxon>
        <taxon>Gunneridae</taxon>
        <taxon>Pentapetalae</taxon>
        <taxon>rosids</taxon>
        <taxon>fabids</taxon>
        <taxon>Fabales</taxon>
        <taxon>Fabaceae</taxon>
        <taxon>Papilionoideae</taxon>
        <taxon>50 kb inversion clade</taxon>
        <taxon>dalbergioids sensu lato</taxon>
        <taxon>Dalbergieae</taxon>
        <taxon>Pterocarpus clade</taxon>
        <taxon>Stylosanthes</taxon>
    </lineage>
</organism>
<evidence type="ECO:0000256" key="2">
    <source>
        <dbReference type="ARBA" id="ARBA00022679"/>
    </source>
</evidence>
<sequence length="194" mass="22060">MEVNNGSIGVSQSMTIGRDLQNGLEWRLLTSWKSIDDPSPGLKLLDTQNTKLVQNIDLSGCKALCSREQDLYIRMSASELEKSKMQEYMKGYADDTDLSLFDLLTINIATEKFSLNNKIGQGGFGLVYKEKLAHGQEIAVKKLSPSSGQEMAEFITEIKQKSKLLDWPQRFHIIFGVVRGFLYLHQDYRLRIIH</sequence>
<evidence type="ECO:0000256" key="3">
    <source>
        <dbReference type="ARBA" id="ARBA00022741"/>
    </source>
</evidence>
<evidence type="ECO:0000256" key="4">
    <source>
        <dbReference type="ARBA" id="ARBA00022777"/>
    </source>
</evidence>
<protein>
    <recommendedName>
        <fullName evidence="6">Protein kinase domain-containing protein</fullName>
    </recommendedName>
</protein>
<dbReference type="InterPro" id="IPR000719">
    <property type="entry name" value="Prot_kinase_dom"/>
</dbReference>
<evidence type="ECO:0000259" key="6">
    <source>
        <dbReference type="PROSITE" id="PS50011"/>
    </source>
</evidence>
<dbReference type="PANTHER" id="PTHR27002:SF930">
    <property type="entry name" value="RECEPTOR-LIKE SERINE_THREONINE-PROTEIN KINASE"/>
    <property type="match status" value="1"/>
</dbReference>
<dbReference type="PANTHER" id="PTHR27002">
    <property type="entry name" value="RECEPTOR-LIKE SERINE/THREONINE-PROTEIN KINASE SD1-8"/>
    <property type="match status" value="1"/>
</dbReference>
<accession>A0ABU6YAB1</accession>